<dbReference type="OrthoDB" id="5572813at2759"/>
<feature type="compositionally biased region" description="Basic and acidic residues" evidence="1">
    <location>
        <begin position="75"/>
        <end position="87"/>
    </location>
</feature>
<feature type="region of interest" description="Disordered" evidence="1">
    <location>
        <begin position="124"/>
        <end position="162"/>
    </location>
</feature>
<evidence type="ECO:0000313" key="2">
    <source>
        <dbReference type="EMBL" id="KAJ1997587.1"/>
    </source>
</evidence>
<proteinExistence type="predicted"/>
<feature type="region of interest" description="Disordered" evidence="1">
    <location>
        <begin position="1"/>
        <end position="92"/>
    </location>
</feature>
<comment type="caution">
    <text evidence="2">The sequence shown here is derived from an EMBL/GenBank/DDBJ whole genome shotgun (WGS) entry which is preliminary data.</text>
</comment>
<organism evidence="2 3">
    <name type="scientific">Coemansia thaxteri</name>
    <dbReference type="NCBI Taxonomy" id="2663907"/>
    <lineage>
        <taxon>Eukaryota</taxon>
        <taxon>Fungi</taxon>
        <taxon>Fungi incertae sedis</taxon>
        <taxon>Zoopagomycota</taxon>
        <taxon>Kickxellomycotina</taxon>
        <taxon>Kickxellomycetes</taxon>
        <taxon>Kickxellales</taxon>
        <taxon>Kickxellaceae</taxon>
        <taxon>Coemansia</taxon>
    </lineage>
</organism>
<gene>
    <name evidence="2" type="ORF">H4R26_005780</name>
</gene>
<feature type="compositionally biased region" description="Basic and acidic residues" evidence="1">
    <location>
        <begin position="1"/>
        <end position="10"/>
    </location>
</feature>
<feature type="non-terminal residue" evidence="2">
    <location>
        <position position="162"/>
    </location>
</feature>
<dbReference type="AlphaFoldDB" id="A0A9W8EC87"/>
<accession>A0A9W8EC87</accession>
<reference evidence="2" key="1">
    <citation type="submission" date="2022-07" db="EMBL/GenBank/DDBJ databases">
        <title>Phylogenomic reconstructions and comparative analyses of Kickxellomycotina fungi.</title>
        <authorList>
            <person name="Reynolds N.K."/>
            <person name="Stajich J.E."/>
            <person name="Barry K."/>
            <person name="Grigoriev I.V."/>
            <person name="Crous P."/>
            <person name="Smith M.E."/>
        </authorList>
    </citation>
    <scope>NUCLEOTIDE SEQUENCE</scope>
    <source>
        <strain evidence="2">IMI 214461</strain>
    </source>
</reference>
<evidence type="ECO:0000256" key="1">
    <source>
        <dbReference type="SAM" id="MobiDB-lite"/>
    </source>
</evidence>
<protein>
    <submittedName>
        <fullName evidence="2">Uncharacterized protein</fullName>
    </submittedName>
</protein>
<dbReference type="EMBL" id="JANBQF010001282">
    <property type="protein sequence ID" value="KAJ1997587.1"/>
    <property type="molecule type" value="Genomic_DNA"/>
</dbReference>
<feature type="compositionally biased region" description="Low complexity" evidence="1">
    <location>
        <begin position="46"/>
        <end position="60"/>
    </location>
</feature>
<sequence length="162" mass="17694">MPDIDSRDDSCGVAGQPQRRRPSRLKLDVLPGAARTATPFGDRATPQSPRSPCSPCSPESAALMHFSANLPQHSPRTDSTGRRKDPETASPSALLAMYADAERGLSAGENKKRGALWRAKLSFTNLRRPDSRRQRHQSFDSNSVDIAAHPKMYAESPLMSVP</sequence>
<keyword evidence="3" id="KW-1185">Reference proteome</keyword>
<name>A0A9W8EC87_9FUNG</name>
<dbReference type="Proteomes" id="UP001150907">
    <property type="component" value="Unassembled WGS sequence"/>
</dbReference>
<evidence type="ECO:0000313" key="3">
    <source>
        <dbReference type="Proteomes" id="UP001150907"/>
    </source>
</evidence>